<dbReference type="EMBL" id="MH537786">
    <property type="protein sequence ID" value="QBG82447.1"/>
    <property type="molecule type" value="Genomic_DNA"/>
</dbReference>
<evidence type="ECO:0000256" key="1">
    <source>
        <dbReference type="SAM" id="MobiDB-lite"/>
    </source>
</evidence>
<gene>
    <name evidence="3" type="ORF">SMALB_0223</name>
</gene>
<name>A0A481S7Z1_STRMQ</name>
<dbReference type="Gene3D" id="3.30.450.150">
    <property type="entry name" value="Haem-degrading domain"/>
    <property type="match status" value="1"/>
</dbReference>
<reference evidence="3" key="1">
    <citation type="journal article" date="2019" name="Cell Chem. Biol.">
        <title>C-Nucleoside Formation in the Biosynthesis of the Antifungal Malayamycin A.</title>
        <authorList>
            <person name="Hong H."/>
            <person name="Samborskyy M."/>
            <person name="Zhou Y."/>
            <person name="Leadlay P.F."/>
        </authorList>
    </citation>
    <scope>NUCLEOTIDE SEQUENCE</scope>
    <source>
        <strain evidence="3">DSM 14702</strain>
    </source>
</reference>
<proteinExistence type="predicted"/>
<sequence length="80" mass="7968">MLLPLAFARMDGTPFPPAEVAIGKAYTAAAFVHPSAEVAEPCAGWVQFTTSISMATGGQLRGSGGSPRYAAAGGGPCPTA</sequence>
<dbReference type="Pfam" id="PF03928">
    <property type="entry name" value="HbpS-like"/>
    <property type="match status" value="1"/>
</dbReference>
<dbReference type="RefSeq" id="WP_167499463.1">
    <property type="nucleotide sequence ID" value="NZ_JAALLH010000001.1"/>
</dbReference>
<dbReference type="SUPFAM" id="SSF143744">
    <property type="entry name" value="GlcG-like"/>
    <property type="match status" value="1"/>
</dbReference>
<dbReference type="AlphaFoldDB" id="A0A481S7Z1"/>
<protein>
    <submittedName>
        <fullName evidence="3">Uncharacterized protein</fullName>
    </submittedName>
</protein>
<evidence type="ECO:0000313" key="2">
    <source>
        <dbReference type="EMBL" id="NIY62318.1"/>
    </source>
</evidence>
<dbReference type="InterPro" id="IPR038084">
    <property type="entry name" value="PduO/GlcC-like_sf"/>
</dbReference>
<evidence type="ECO:0000313" key="4">
    <source>
        <dbReference type="Proteomes" id="UP000536624"/>
    </source>
</evidence>
<dbReference type="InterPro" id="IPR005624">
    <property type="entry name" value="PduO/GlcC-like"/>
</dbReference>
<evidence type="ECO:0000313" key="3">
    <source>
        <dbReference type="EMBL" id="QBG82447.1"/>
    </source>
</evidence>
<feature type="region of interest" description="Disordered" evidence="1">
    <location>
        <begin position="59"/>
        <end position="80"/>
    </location>
</feature>
<dbReference type="Proteomes" id="UP000536624">
    <property type="component" value="Unassembled WGS sequence"/>
</dbReference>
<reference evidence="2 4" key="2">
    <citation type="submission" date="2020-02" db="EMBL/GenBank/DDBJ databases">
        <title>Streptomyces malaysiensis DSM14702 (JHCC583434, PFL_A843) Genome sequencing and assembly.</title>
        <authorList>
            <person name="Samborskyy M."/>
        </authorList>
    </citation>
    <scope>NUCLEOTIDE SEQUENCE [LARGE SCALE GENOMIC DNA]</scope>
    <source>
        <strain evidence="2 4">DSM 14702</strain>
    </source>
</reference>
<accession>A0A481S7Z1</accession>
<dbReference type="EMBL" id="JAALLH010000001">
    <property type="protein sequence ID" value="NIY62318.1"/>
    <property type="molecule type" value="Genomic_DNA"/>
</dbReference>
<organism evidence="3">
    <name type="scientific">Streptomyces malaysiensis</name>
    <dbReference type="NCBI Taxonomy" id="92644"/>
    <lineage>
        <taxon>Bacteria</taxon>
        <taxon>Bacillati</taxon>
        <taxon>Actinomycetota</taxon>
        <taxon>Actinomycetes</taxon>
        <taxon>Kitasatosporales</taxon>
        <taxon>Streptomycetaceae</taxon>
        <taxon>Streptomyces</taxon>
        <taxon>Streptomyces violaceusniger group</taxon>
    </lineage>
</organism>